<dbReference type="Gene3D" id="3.30.160.70">
    <property type="entry name" value="Methylated DNA-protein cysteine methyltransferase domain"/>
    <property type="match status" value="1"/>
</dbReference>
<evidence type="ECO:0000259" key="10">
    <source>
        <dbReference type="Pfam" id="PF02870"/>
    </source>
</evidence>
<feature type="domain" description="Methylguanine DNA methyltransferase ribonuclease-like" evidence="10">
    <location>
        <begin position="3"/>
        <end position="74"/>
    </location>
</feature>
<keyword evidence="2 8" id="KW-0963">Cytoplasm</keyword>
<dbReference type="RefSeq" id="WP_117453169.1">
    <property type="nucleotide sequence ID" value="NZ_JAKVPQ010000011.1"/>
</dbReference>
<dbReference type="PROSITE" id="PS00374">
    <property type="entry name" value="MGMT"/>
    <property type="match status" value="1"/>
</dbReference>
<dbReference type="Pfam" id="PF02870">
    <property type="entry name" value="Methyltransf_1N"/>
    <property type="match status" value="1"/>
</dbReference>
<keyword evidence="5 8" id="KW-0227">DNA damage</keyword>
<evidence type="ECO:0000256" key="5">
    <source>
        <dbReference type="ARBA" id="ARBA00022763"/>
    </source>
</evidence>
<keyword evidence="3 8" id="KW-0489">Methyltransferase</keyword>
<comment type="subcellular location">
    <subcellularLocation>
        <location evidence="8">Cytoplasm</location>
    </subcellularLocation>
</comment>
<dbReference type="Pfam" id="PF01035">
    <property type="entry name" value="DNA_binding_1"/>
    <property type="match status" value="1"/>
</dbReference>
<protein>
    <recommendedName>
        <fullName evidence="8">Methylated-DNA--protein-cysteine methyltransferase</fullName>
        <ecNumber evidence="8">2.1.1.63</ecNumber>
    </recommendedName>
    <alternativeName>
        <fullName evidence="8">6-O-methylguanine-DNA methyltransferase</fullName>
        <shortName evidence="8">MGMT</shortName>
    </alternativeName>
    <alternativeName>
        <fullName evidence="8">O-6-methylguanine-DNA-alkyltransferase</fullName>
    </alternativeName>
</protein>
<dbReference type="EMBL" id="JAKVPQ010000011">
    <property type="protein sequence ID" value="MCH4286161.1"/>
    <property type="molecule type" value="Genomic_DNA"/>
</dbReference>
<dbReference type="InterPro" id="IPR036217">
    <property type="entry name" value="MethylDNA_cys_MeTrfase_DNAb"/>
</dbReference>
<dbReference type="InterPro" id="IPR036631">
    <property type="entry name" value="MGMT_N_sf"/>
</dbReference>
<comment type="similarity">
    <text evidence="8">Belongs to the MGMT family.</text>
</comment>
<dbReference type="PANTHER" id="PTHR10815:SF5">
    <property type="entry name" value="METHYLATED-DNA--PROTEIN-CYSTEINE METHYLTRANSFERASE"/>
    <property type="match status" value="1"/>
</dbReference>
<dbReference type="PANTHER" id="PTHR10815">
    <property type="entry name" value="METHYLATED-DNA--PROTEIN-CYSTEINE METHYLTRANSFERASE"/>
    <property type="match status" value="1"/>
</dbReference>
<reference evidence="11 12" key="1">
    <citation type="submission" date="2022-02" db="EMBL/GenBank/DDBJ databases">
        <title>Genome of Erysipelotrichaceae sp. nov. NSJ-176 isolated from human feces.</title>
        <authorList>
            <person name="Abdugheni R."/>
        </authorList>
    </citation>
    <scope>NUCLEOTIDE SEQUENCE [LARGE SCALE GENOMIC DNA]</scope>
    <source>
        <strain evidence="11 12">NSJ-176</strain>
    </source>
</reference>
<comment type="caution">
    <text evidence="11">The sequence shown here is derived from an EMBL/GenBank/DDBJ whole genome shotgun (WGS) entry which is preliminary data.</text>
</comment>
<keyword evidence="4 8" id="KW-0808">Transferase</keyword>
<comment type="catalytic activity">
    <reaction evidence="7 8">
        <text>a 6-O-methyl-2'-deoxyguanosine in DNA + L-cysteinyl-[protein] = S-methyl-L-cysteinyl-[protein] + a 2'-deoxyguanosine in DNA</text>
        <dbReference type="Rhea" id="RHEA:24000"/>
        <dbReference type="Rhea" id="RHEA-COMP:10131"/>
        <dbReference type="Rhea" id="RHEA-COMP:10132"/>
        <dbReference type="Rhea" id="RHEA-COMP:11367"/>
        <dbReference type="Rhea" id="RHEA-COMP:11368"/>
        <dbReference type="ChEBI" id="CHEBI:29950"/>
        <dbReference type="ChEBI" id="CHEBI:82612"/>
        <dbReference type="ChEBI" id="CHEBI:85445"/>
        <dbReference type="ChEBI" id="CHEBI:85448"/>
        <dbReference type="EC" id="2.1.1.63"/>
    </reaction>
</comment>
<dbReference type="SUPFAM" id="SSF46767">
    <property type="entry name" value="Methylated DNA-protein cysteine methyltransferase, C-terminal domain"/>
    <property type="match status" value="1"/>
</dbReference>
<dbReference type="InterPro" id="IPR036388">
    <property type="entry name" value="WH-like_DNA-bd_sf"/>
</dbReference>
<comment type="miscellaneous">
    <text evidence="8">This enzyme catalyzes only one turnover and therefore is not strictly catalytic. According to one definition, an enzyme is a biocatalyst that acts repeatedly and over many reaction cycles.</text>
</comment>
<dbReference type="EC" id="2.1.1.63" evidence="8"/>
<dbReference type="InterPro" id="IPR001497">
    <property type="entry name" value="MethylDNA_cys_MeTrfase_AS"/>
</dbReference>
<sequence>MYYKTTYHSPIGDILIVSDHESIVGVWFYGQKYFCGRLKEEMIEKETAVLSECKAWLDDYFHDLQPEISRLPLHPMGSEFRLEVWNILKEIPYGETMTYKDVSKEYAKRTGKASMSSQAIGGAVGHNPISIIIPCHRVIGVKGNLTGYAGGMDKKIALLHHEHADEKQLFIINTSKNKRGKSICF</sequence>
<proteinExistence type="inferred from homology"/>
<gene>
    <name evidence="11" type="ORF">LQE99_13625</name>
</gene>
<dbReference type="Proteomes" id="UP001202402">
    <property type="component" value="Unassembled WGS sequence"/>
</dbReference>
<evidence type="ECO:0000259" key="9">
    <source>
        <dbReference type="Pfam" id="PF01035"/>
    </source>
</evidence>
<keyword evidence="12" id="KW-1185">Reference proteome</keyword>
<feature type="active site" description="Nucleophile; methyl group acceptor" evidence="8">
    <location>
        <position position="135"/>
    </location>
</feature>
<dbReference type="Gene3D" id="1.10.10.10">
    <property type="entry name" value="Winged helix-like DNA-binding domain superfamily/Winged helix DNA-binding domain"/>
    <property type="match status" value="1"/>
</dbReference>
<evidence type="ECO:0000256" key="4">
    <source>
        <dbReference type="ARBA" id="ARBA00022679"/>
    </source>
</evidence>
<keyword evidence="6 8" id="KW-0234">DNA repair</keyword>
<evidence type="ECO:0000256" key="7">
    <source>
        <dbReference type="ARBA" id="ARBA00049348"/>
    </source>
</evidence>
<evidence type="ECO:0000256" key="3">
    <source>
        <dbReference type="ARBA" id="ARBA00022603"/>
    </source>
</evidence>
<dbReference type="InterPro" id="IPR014048">
    <property type="entry name" value="MethylDNA_cys_MeTrfase_DNA-bd"/>
</dbReference>
<evidence type="ECO:0000256" key="2">
    <source>
        <dbReference type="ARBA" id="ARBA00022490"/>
    </source>
</evidence>
<evidence type="ECO:0000256" key="6">
    <source>
        <dbReference type="ARBA" id="ARBA00023204"/>
    </source>
</evidence>
<accession>A0ABS9RBB4</accession>
<evidence type="ECO:0000313" key="11">
    <source>
        <dbReference type="EMBL" id="MCH4286161.1"/>
    </source>
</evidence>
<dbReference type="SUPFAM" id="SSF53155">
    <property type="entry name" value="Methylated DNA-protein cysteine methyltransferase domain"/>
    <property type="match status" value="1"/>
</dbReference>
<organism evidence="11 12">
    <name type="scientific">Amedibacillus hominis</name>
    <dbReference type="NCBI Taxonomy" id="2897776"/>
    <lineage>
        <taxon>Bacteria</taxon>
        <taxon>Bacillati</taxon>
        <taxon>Bacillota</taxon>
        <taxon>Erysipelotrichia</taxon>
        <taxon>Erysipelotrichales</taxon>
        <taxon>Erysipelotrichaceae</taxon>
        <taxon>Amedibacillus</taxon>
    </lineage>
</organism>
<comment type="function">
    <text evidence="8">Involved in the cellular defense against the biological effects of O6-methylguanine (O6-MeG) and O4-methylthymine (O4-MeT) in DNA. Repairs the methylated nucleobase in DNA by stoichiometrically transferring the methyl group to a cysteine residue in the enzyme. This is a suicide reaction: the enzyme is irreversibly inactivated.</text>
</comment>
<name>A0ABS9RBB4_9FIRM</name>
<dbReference type="InterPro" id="IPR023546">
    <property type="entry name" value="MGMT"/>
</dbReference>
<evidence type="ECO:0000313" key="12">
    <source>
        <dbReference type="Proteomes" id="UP001202402"/>
    </source>
</evidence>
<comment type="catalytic activity">
    <reaction evidence="1 8">
        <text>a 4-O-methyl-thymidine in DNA + L-cysteinyl-[protein] = a thymidine in DNA + S-methyl-L-cysteinyl-[protein]</text>
        <dbReference type="Rhea" id="RHEA:53428"/>
        <dbReference type="Rhea" id="RHEA-COMP:10131"/>
        <dbReference type="Rhea" id="RHEA-COMP:10132"/>
        <dbReference type="Rhea" id="RHEA-COMP:13555"/>
        <dbReference type="Rhea" id="RHEA-COMP:13556"/>
        <dbReference type="ChEBI" id="CHEBI:29950"/>
        <dbReference type="ChEBI" id="CHEBI:82612"/>
        <dbReference type="ChEBI" id="CHEBI:137386"/>
        <dbReference type="ChEBI" id="CHEBI:137387"/>
        <dbReference type="EC" id="2.1.1.63"/>
    </reaction>
</comment>
<dbReference type="NCBIfam" id="TIGR00589">
    <property type="entry name" value="ogt"/>
    <property type="match status" value="1"/>
</dbReference>
<dbReference type="HAMAP" id="MF_00772">
    <property type="entry name" value="OGT"/>
    <property type="match status" value="1"/>
</dbReference>
<feature type="domain" description="Methylated-DNA-[protein]-cysteine S-methyltransferase DNA binding" evidence="9">
    <location>
        <begin position="79"/>
        <end position="163"/>
    </location>
</feature>
<evidence type="ECO:0000256" key="1">
    <source>
        <dbReference type="ARBA" id="ARBA00001286"/>
    </source>
</evidence>
<dbReference type="InterPro" id="IPR008332">
    <property type="entry name" value="MethylG_MeTrfase_N"/>
</dbReference>
<dbReference type="CDD" id="cd06445">
    <property type="entry name" value="ATase"/>
    <property type="match status" value="1"/>
</dbReference>
<evidence type="ECO:0000256" key="8">
    <source>
        <dbReference type="HAMAP-Rule" id="MF_00772"/>
    </source>
</evidence>